<name>A0A1H6JJL7_MYCRU</name>
<dbReference type="AlphaFoldDB" id="A0A1H6JJL7"/>
<evidence type="ECO:0000313" key="3">
    <source>
        <dbReference type="Proteomes" id="UP000182915"/>
    </source>
</evidence>
<dbReference type="STRING" id="370526.SAMN04489835_1958"/>
<dbReference type="RefSeq" id="WP_083406957.1">
    <property type="nucleotide sequence ID" value="NZ_LT629971.1"/>
</dbReference>
<dbReference type="OrthoDB" id="4751027at2"/>
<keyword evidence="3" id="KW-1185">Reference proteome</keyword>
<protein>
    <recommendedName>
        <fullName evidence="4">DUF5642 domain-containing protein</fullName>
    </recommendedName>
</protein>
<evidence type="ECO:0000313" key="2">
    <source>
        <dbReference type="EMBL" id="SEH60698.1"/>
    </source>
</evidence>
<feature type="chain" id="PRO_5038697943" description="DUF5642 domain-containing protein" evidence="1">
    <location>
        <begin position="28"/>
        <end position="175"/>
    </location>
</feature>
<evidence type="ECO:0000256" key="1">
    <source>
        <dbReference type="SAM" id="SignalP"/>
    </source>
</evidence>
<reference evidence="3" key="1">
    <citation type="submission" date="2016-10" db="EMBL/GenBank/DDBJ databases">
        <authorList>
            <person name="Varghese N."/>
            <person name="Submissions S."/>
        </authorList>
    </citation>
    <scope>NUCLEOTIDE SEQUENCE [LARGE SCALE GENOMIC DNA]</scope>
    <source>
        <strain evidence="3">DSM 45405</strain>
    </source>
</reference>
<feature type="signal peptide" evidence="1">
    <location>
        <begin position="1"/>
        <end position="27"/>
    </location>
</feature>
<accession>A0A1H6JJL7</accession>
<gene>
    <name evidence="2" type="ORF">SAMN04489835_1958</name>
</gene>
<keyword evidence="1" id="KW-0732">Signal</keyword>
<proteinExistence type="predicted"/>
<dbReference type="EMBL" id="LT629971">
    <property type="protein sequence ID" value="SEH60698.1"/>
    <property type="molecule type" value="Genomic_DNA"/>
</dbReference>
<dbReference type="Proteomes" id="UP000182915">
    <property type="component" value="Chromosome I"/>
</dbReference>
<organism evidence="2 3">
    <name type="scientific">Mycolicibacterium rutilum</name>
    <name type="common">Mycobacterium rutilum</name>
    <dbReference type="NCBI Taxonomy" id="370526"/>
    <lineage>
        <taxon>Bacteria</taxon>
        <taxon>Bacillati</taxon>
        <taxon>Actinomycetota</taxon>
        <taxon>Actinomycetes</taxon>
        <taxon>Mycobacteriales</taxon>
        <taxon>Mycobacteriaceae</taxon>
        <taxon>Mycolicibacterium</taxon>
    </lineage>
</organism>
<evidence type="ECO:0008006" key="4">
    <source>
        <dbReference type="Google" id="ProtNLM"/>
    </source>
</evidence>
<sequence>MLSATRAGLVSAVMGLGLVFGTGSAAAESTDYSVLPVDPNTLTDSLAYSAAPLDLNPNGQPGVMAEYTHREGGTRQITTTILILPDAAAAAAALAGAAAEVGNPQTQPAAVGTGGTMVTGTSPDGTEAVAVLTFTEGNAATTIEFDGPPNDPAPADLILELGERQAAKIREWRAA</sequence>